<dbReference type="GO" id="GO:0051287">
    <property type="term" value="F:NAD binding"/>
    <property type="evidence" value="ECO:0007669"/>
    <property type="project" value="InterPro"/>
</dbReference>
<evidence type="ECO:0000256" key="6">
    <source>
        <dbReference type="ARBA" id="ARBA00022691"/>
    </source>
</evidence>
<feature type="compositionally biased region" description="Low complexity" evidence="16">
    <location>
        <begin position="1"/>
        <end position="13"/>
    </location>
</feature>
<keyword evidence="5 15" id="KW-0808">Transferase</keyword>
<dbReference type="NCBIfam" id="TIGR01469">
    <property type="entry name" value="cobA_cysG_Cterm"/>
    <property type="match status" value="1"/>
</dbReference>
<keyword evidence="10" id="KW-0627">Porphyrin biosynthesis</keyword>
<dbReference type="GO" id="GO:0009236">
    <property type="term" value="P:cobalamin biosynthetic process"/>
    <property type="evidence" value="ECO:0007669"/>
    <property type="project" value="UniProtKB-KW"/>
</dbReference>
<dbReference type="SUPFAM" id="SSF75615">
    <property type="entry name" value="Siroheme synthase middle domains-like"/>
    <property type="match status" value="1"/>
</dbReference>
<dbReference type="EMBL" id="JACICD010000008">
    <property type="protein sequence ID" value="MBB3773140.1"/>
    <property type="molecule type" value="Genomic_DNA"/>
</dbReference>
<dbReference type="Gene3D" id="3.30.160.110">
    <property type="entry name" value="Siroheme synthase, domain 2"/>
    <property type="match status" value="1"/>
</dbReference>
<evidence type="ECO:0000256" key="1">
    <source>
        <dbReference type="ARBA" id="ARBA00005010"/>
    </source>
</evidence>
<comment type="pathway">
    <text evidence="12">Porphyrin-containing compound metabolism; siroheme biosynthesis; precorrin-2 from uroporphyrinogen III: step 1/1.</text>
</comment>
<dbReference type="InterPro" id="IPR012409">
    <property type="entry name" value="Sirohaem_synth"/>
</dbReference>
<dbReference type="InterPro" id="IPR014777">
    <property type="entry name" value="4pyrrole_Mease_sub1"/>
</dbReference>
<evidence type="ECO:0000256" key="5">
    <source>
        <dbReference type="ARBA" id="ARBA00022679"/>
    </source>
</evidence>
<evidence type="ECO:0000313" key="19">
    <source>
        <dbReference type="Proteomes" id="UP000533469"/>
    </source>
</evidence>
<dbReference type="AlphaFoldDB" id="A0A839ZE33"/>
<evidence type="ECO:0000256" key="10">
    <source>
        <dbReference type="ARBA" id="ARBA00023244"/>
    </source>
</evidence>
<dbReference type="GO" id="GO:0043115">
    <property type="term" value="F:precorrin-2 dehydrogenase activity"/>
    <property type="evidence" value="ECO:0007669"/>
    <property type="project" value="UniProtKB-EC"/>
</dbReference>
<keyword evidence="11" id="KW-0511">Multifunctional enzyme</keyword>
<dbReference type="PIRSF" id="PIRSF036426">
    <property type="entry name" value="Sirohaem_synth"/>
    <property type="match status" value="1"/>
</dbReference>
<feature type="active site" description="Proton acceptor" evidence="14">
    <location>
        <position position="276"/>
    </location>
</feature>
<keyword evidence="7 18" id="KW-0560">Oxidoreductase</keyword>
<evidence type="ECO:0000256" key="9">
    <source>
        <dbReference type="ARBA" id="ARBA00023239"/>
    </source>
</evidence>
<keyword evidence="8" id="KW-0520">NAD</keyword>
<evidence type="ECO:0000256" key="4">
    <source>
        <dbReference type="ARBA" id="ARBA00022603"/>
    </source>
</evidence>
<dbReference type="InterPro" id="IPR006366">
    <property type="entry name" value="CobA/CysG_C"/>
</dbReference>
<name>A0A839ZE33_9HYPH</name>
<evidence type="ECO:0000313" key="18">
    <source>
        <dbReference type="EMBL" id="MBB3773140.1"/>
    </source>
</evidence>
<evidence type="ECO:0000256" key="15">
    <source>
        <dbReference type="RuleBase" id="RU003960"/>
    </source>
</evidence>
<comment type="pathway">
    <text evidence="1">Porphyrin-containing compound metabolism; siroheme biosynthesis; sirohydrochlorin from precorrin-2: step 1/1.</text>
</comment>
<proteinExistence type="inferred from homology"/>
<dbReference type="Gene3D" id="3.30.950.10">
    <property type="entry name" value="Methyltransferase, Cobalt-precorrin-4 Transmethylase, Domain 2"/>
    <property type="match status" value="1"/>
</dbReference>
<evidence type="ECO:0000259" key="17">
    <source>
        <dbReference type="Pfam" id="PF00590"/>
    </source>
</evidence>
<evidence type="ECO:0000256" key="14">
    <source>
        <dbReference type="PIRSR" id="PIRSR036426-1"/>
    </source>
</evidence>
<dbReference type="InterPro" id="IPR036291">
    <property type="entry name" value="NAD(P)-bd_dom_sf"/>
</dbReference>
<dbReference type="EC" id="2.1.1.107" evidence="18"/>
<keyword evidence="9 18" id="KW-0456">Lyase</keyword>
<dbReference type="GO" id="GO:0032259">
    <property type="term" value="P:methylation"/>
    <property type="evidence" value="ECO:0007669"/>
    <property type="project" value="UniProtKB-KW"/>
</dbReference>
<evidence type="ECO:0000256" key="2">
    <source>
        <dbReference type="ARBA" id="ARBA00005879"/>
    </source>
</evidence>
<dbReference type="PROSITE" id="PS00840">
    <property type="entry name" value="SUMT_2"/>
    <property type="match status" value="1"/>
</dbReference>
<dbReference type="InterPro" id="IPR014776">
    <property type="entry name" value="4pyrrole_Mease_sub2"/>
</dbReference>
<dbReference type="Proteomes" id="UP000533469">
    <property type="component" value="Unassembled WGS sequence"/>
</dbReference>
<dbReference type="InterPro" id="IPR050161">
    <property type="entry name" value="Siro_Cobalamin_biosynth"/>
</dbReference>
<dbReference type="Pfam" id="PF00590">
    <property type="entry name" value="TP_methylase"/>
    <property type="match status" value="1"/>
</dbReference>
<dbReference type="NCBIfam" id="NF004790">
    <property type="entry name" value="PRK06136.1"/>
    <property type="match status" value="1"/>
</dbReference>
<keyword evidence="6" id="KW-0949">S-adenosyl-L-methionine</keyword>
<organism evidence="18 19">
    <name type="scientific">Ancylobacter tetraedralis</name>
    <dbReference type="NCBI Taxonomy" id="217068"/>
    <lineage>
        <taxon>Bacteria</taxon>
        <taxon>Pseudomonadati</taxon>
        <taxon>Pseudomonadota</taxon>
        <taxon>Alphaproteobacteria</taxon>
        <taxon>Hyphomicrobiales</taxon>
        <taxon>Xanthobacteraceae</taxon>
        <taxon>Ancylobacter</taxon>
    </lineage>
</organism>
<dbReference type="FunFam" id="3.40.1010.10:FF:000001">
    <property type="entry name" value="Siroheme synthase"/>
    <property type="match status" value="1"/>
</dbReference>
<dbReference type="PANTHER" id="PTHR45790:SF3">
    <property type="entry name" value="S-ADENOSYL-L-METHIONINE-DEPENDENT UROPORPHYRINOGEN III METHYLTRANSFERASE, CHLOROPLASTIC"/>
    <property type="match status" value="1"/>
</dbReference>
<feature type="region of interest" description="Disordered" evidence="16">
    <location>
        <begin position="1"/>
        <end position="21"/>
    </location>
</feature>
<dbReference type="Gene3D" id="3.40.1010.10">
    <property type="entry name" value="Cobalt-precorrin-4 Transmethylase, Domain 1"/>
    <property type="match status" value="1"/>
</dbReference>
<keyword evidence="3" id="KW-0169">Cobalamin biosynthesis</keyword>
<dbReference type="NCBIfam" id="NF007922">
    <property type="entry name" value="PRK10637.1"/>
    <property type="match status" value="1"/>
</dbReference>
<dbReference type="InterPro" id="IPR006367">
    <property type="entry name" value="Sirohaem_synthase_N"/>
</dbReference>
<dbReference type="PROSITE" id="PS00839">
    <property type="entry name" value="SUMT_1"/>
    <property type="match status" value="1"/>
</dbReference>
<dbReference type="EC" id="1.3.1.76" evidence="18"/>
<dbReference type="GO" id="GO:0019354">
    <property type="term" value="P:siroheme biosynthetic process"/>
    <property type="evidence" value="ECO:0007669"/>
    <property type="project" value="UniProtKB-UniPathway"/>
</dbReference>
<evidence type="ECO:0000256" key="7">
    <source>
        <dbReference type="ARBA" id="ARBA00023002"/>
    </source>
</evidence>
<dbReference type="GO" id="GO:0004851">
    <property type="term" value="F:uroporphyrin-III C-methyltransferase activity"/>
    <property type="evidence" value="ECO:0007669"/>
    <property type="project" value="UniProtKB-EC"/>
</dbReference>
<keyword evidence="19" id="KW-1185">Reference proteome</keyword>
<keyword evidence="4 15" id="KW-0489">Methyltransferase</keyword>
<evidence type="ECO:0000256" key="8">
    <source>
        <dbReference type="ARBA" id="ARBA00023027"/>
    </source>
</evidence>
<sequence length="511" mass="53200">MSDDAASSLSPSPRKASPAGSRMAPLARLPVFFALDGRRVVLAGGSEAASWKAELLSAAGAMVEVYSPAPCEDLIALKEHPPGGVVRLIGRDWQEGDLAGAALAIGAIEDDAEGERFAAAARTAGVPVNVVDKPAFCDFAFGAIVNRSPLVVGISTDGAAPVFGQAVRAKIEAVLPQGFKRWAEAARSWRPAVSALALSYPGRRRFWERFTACALETPEAEPSPALREELLARAQSERADAPRGSVALVGAGPGDPELLTLKAVRVLQSADVVLYDDLVAPAVLDVARREARKMLVGKTGYRPSCKQDDINALMVALARQGKRVVRLKGGDPMMFGRAGEEISAAREAGIPVEVVPGISAAQGASSRLAVSLTHRDHARRLQFITAHARDGKLPRDLDWTALADPAATTVVYMPQRTWTELAAKAMAAGLDPATPAIAVFSATRPDERQVPATVATLAAALEQAVAAGASGPCLILFGHAMGEAAAFAEALPAAADAADAQIGAETQSARG</sequence>
<dbReference type="SUPFAM" id="SSF51735">
    <property type="entry name" value="NAD(P)-binding Rossmann-fold domains"/>
    <property type="match status" value="1"/>
</dbReference>
<accession>A0A839ZE33</accession>
<feature type="domain" description="Tetrapyrrole methylase" evidence="17">
    <location>
        <begin position="246"/>
        <end position="457"/>
    </location>
</feature>
<dbReference type="SUPFAM" id="SSF53790">
    <property type="entry name" value="Tetrapyrrole methylase"/>
    <property type="match status" value="1"/>
</dbReference>
<dbReference type="Pfam" id="PF13241">
    <property type="entry name" value="NAD_binding_7"/>
    <property type="match status" value="1"/>
</dbReference>
<protein>
    <submittedName>
        <fullName evidence="18">Uroporphyrin-III C-methyltransferase/precorrin-2 dehydrogenase/sirohydrochlorin ferrochelatase</fullName>
        <ecNumber evidence="18">1.3.1.76</ecNumber>
        <ecNumber evidence="18">2.1.1.107</ecNumber>
        <ecNumber evidence="18">4.99.1.4</ecNumber>
    </submittedName>
</protein>
<dbReference type="EC" id="4.99.1.4" evidence="18"/>
<dbReference type="NCBIfam" id="TIGR01470">
    <property type="entry name" value="cysG_Nterm"/>
    <property type="match status" value="1"/>
</dbReference>
<dbReference type="Gene3D" id="3.40.50.720">
    <property type="entry name" value="NAD(P)-binding Rossmann-like Domain"/>
    <property type="match status" value="1"/>
</dbReference>
<evidence type="ECO:0000256" key="13">
    <source>
        <dbReference type="ARBA" id="ARBA00047561"/>
    </source>
</evidence>
<dbReference type="UniPathway" id="UPA00262">
    <property type="reaction ID" value="UER00211"/>
</dbReference>
<dbReference type="InterPro" id="IPR000878">
    <property type="entry name" value="4pyrrol_Mease"/>
</dbReference>
<evidence type="ECO:0000256" key="3">
    <source>
        <dbReference type="ARBA" id="ARBA00022573"/>
    </source>
</evidence>
<feature type="active site" description="Proton donor" evidence="14">
    <location>
        <position position="298"/>
    </location>
</feature>
<gene>
    <name evidence="18" type="ORF">FHS55_003771</name>
</gene>
<dbReference type="InterPro" id="IPR035996">
    <property type="entry name" value="4pyrrol_Methylase_sf"/>
</dbReference>
<dbReference type="CDD" id="cd11642">
    <property type="entry name" value="SUMT"/>
    <property type="match status" value="1"/>
</dbReference>
<dbReference type="GO" id="GO:0051266">
    <property type="term" value="F:sirohydrochlorin ferrochelatase activity"/>
    <property type="evidence" value="ECO:0007669"/>
    <property type="project" value="UniProtKB-EC"/>
</dbReference>
<comment type="catalytic activity">
    <reaction evidence="13">
        <text>precorrin-2 + NAD(+) = sirohydrochlorin + NADH + 2 H(+)</text>
        <dbReference type="Rhea" id="RHEA:15613"/>
        <dbReference type="ChEBI" id="CHEBI:15378"/>
        <dbReference type="ChEBI" id="CHEBI:57540"/>
        <dbReference type="ChEBI" id="CHEBI:57945"/>
        <dbReference type="ChEBI" id="CHEBI:58351"/>
        <dbReference type="ChEBI" id="CHEBI:58827"/>
        <dbReference type="EC" id="1.3.1.76"/>
    </reaction>
</comment>
<evidence type="ECO:0000256" key="16">
    <source>
        <dbReference type="SAM" id="MobiDB-lite"/>
    </source>
</evidence>
<dbReference type="InterPro" id="IPR003043">
    <property type="entry name" value="Uropor_MeTrfase_CS"/>
</dbReference>
<comment type="similarity">
    <text evidence="2 15">Belongs to the precorrin methyltransferase family.</text>
</comment>
<reference evidence="18 19" key="1">
    <citation type="submission" date="2020-08" db="EMBL/GenBank/DDBJ databases">
        <title>Genomic Encyclopedia of Type Strains, Phase IV (KMG-IV): sequencing the most valuable type-strain genomes for metagenomic binning, comparative biology and taxonomic classification.</title>
        <authorList>
            <person name="Goeker M."/>
        </authorList>
    </citation>
    <scope>NUCLEOTIDE SEQUENCE [LARGE SCALE GENOMIC DNA]</scope>
    <source>
        <strain evidence="18 19">DSM 5895</strain>
    </source>
</reference>
<evidence type="ECO:0000256" key="11">
    <source>
        <dbReference type="ARBA" id="ARBA00023268"/>
    </source>
</evidence>
<comment type="caution">
    <text evidence="18">The sequence shown here is derived from an EMBL/GenBank/DDBJ whole genome shotgun (WGS) entry which is preliminary data.</text>
</comment>
<evidence type="ECO:0000256" key="12">
    <source>
        <dbReference type="ARBA" id="ARBA00025705"/>
    </source>
</evidence>
<dbReference type="RefSeq" id="WP_183191294.1">
    <property type="nucleotide sequence ID" value="NZ_JACICD010000008.1"/>
</dbReference>
<dbReference type="PANTHER" id="PTHR45790">
    <property type="entry name" value="SIROHEME SYNTHASE-RELATED"/>
    <property type="match status" value="1"/>
</dbReference>